<protein>
    <submittedName>
        <fullName evidence="6">LacI family transcription regulator</fullName>
    </submittedName>
</protein>
<keyword evidence="7" id="KW-1185">Reference proteome</keyword>
<gene>
    <name evidence="6" type="ordered locus">TKWG_25534</name>
</gene>
<keyword evidence="4" id="KW-0804">Transcription</keyword>
<evidence type="ECO:0000256" key="2">
    <source>
        <dbReference type="ARBA" id="ARBA00023015"/>
    </source>
</evidence>
<dbReference type="KEGG" id="aka:TKWG_25534"/>
<dbReference type="SMART" id="SM00354">
    <property type="entry name" value="HTH_LACI"/>
    <property type="match status" value="1"/>
</dbReference>
<dbReference type="EMBL" id="CP003556">
    <property type="protein sequence ID" value="AFK64614.1"/>
    <property type="molecule type" value="Genomic_DNA"/>
</dbReference>
<dbReference type="Pfam" id="PF13377">
    <property type="entry name" value="Peripla_BP_3"/>
    <property type="match status" value="1"/>
</dbReference>
<dbReference type="SUPFAM" id="SSF47413">
    <property type="entry name" value="lambda repressor-like DNA-binding domains"/>
    <property type="match status" value="1"/>
</dbReference>
<dbReference type="InterPro" id="IPR028082">
    <property type="entry name" value="Peripla_BP_I"/>
</dbReference>
<evidence type="ECO:0000256" key="4">
    <source>
        <dbReference type="ARBA" id="ARBA00023163"/>
    </source>
</evidence>
<evidence type="ECO:0000259" key="5">
    <source>
        <dbReference type="PROSITE" id="PS50932"/>
    </source>
</evidence>
<evidence type="ECO:0000256" key="1">
    <source>
        <dbReference type="ARBA" id="ARBA00022491"/>
    </source>
</evidence>
<reference evidence="7" key="2">
    <citation type="journal article" date="2013" name="PLoS ONE">
        <title>Genome implosion elicits host-confinement in Alcaligenaceae: evidence from the comparative genomics of Tetrathiobacter kashmirensis, a pathogen in the making.</title>
        <authorList>
            <person name="Ghosh W."/>
            <person name="Alam M."/>
            <person name="Roy C."/>
            <person name="Pyne P."/>
            <person name="George A."/>
            <person name="Chakraborty R."/>
            <person name="Majumder S."/>
            <person name="Agarwal A."/>
            <person name="Chakraborty S."/>
            <person name="Majumdar S."/>
            <person name="Gupta S.K."/>
        </authorList>
    </citation>
    <scope>NUCLEOTIDE SEQUENCE [LARGE SCALE GENOMIC DNA]</scope>
    <source>
        <strain evidence="7">WT001</strain>
    </source>
</reference>
<feature type="domain" description="HTH lacI-type" evidence="5">
    <location>
        <begin position="22"/>
        <end position="76"/>
    </location>
</feature>
<evidence type="ECO:0000256" key="3">
    <source>
        <dbReference type="ARBA" id="ARBA00023125"/>
    </source>
</evidence>
<dbReference type="Gene3D" id="1.10.260.40">
    <property type="entry name" value="lambda repressor-like DNA-binding domains"/>
    <property type="match status" value="1"/>
</dbReference>
<sequence>MHCELRTMTDSVKAGPPGIGQTTLADVAALAGVSTSAVSRTFTPGASVAKKTRALVLDAAKNLGYRPNAIARTLSTRKSRIIGVVVSYLHNQFYPTVIERLSQLLQAHGYHVLLFINSDTSSSDEEMDALLPDILQYQVDGIVLASTMMSSKLATHCRSVGIPVVLFNRVAPVKEASTVTSDNYEGGRLAAQILLERGARRIGFISGLEDSSTTQDRERGFLDELTRHHKRLFARISGEYDFTLARAATCEIFHRSKRPDALFVANDHMAFAVIDALRIDCGLDVPKDVQVVGFDNVPQAAWGGYQLTTIEQDSEQMARATVAILLKHIESGIAVPQRVVTPVRAIMRATTLSI</sequence>
<dbReference type="GO" id="GO:0000976">
    <property type="term" value="F:transcription cis-regulatory region binding"/>
    <property type="evidence" value="ECO:0007669"/>
    <property type="project" value="TreeGrafter"/>
</dbReference>
<dbReference type="CDD" id="cd06278">
    <property type="entry name" value="PBP1_LacI-like"/>
    <property type="match status" value="1"/>
</dbReference>
<keyword evidence="1" id="KW-0678">Repressor</keyword>
<dbReference type="InterPro" id="IPR000843">
    <property type="entry name" value="HTH_LacI"/>
</dbReference>
<keyword evidence="6" id="KW-0614">Plasmid</keyword>
<dbReference type="PANTHER" id="PTHR30146:SF95">
    <property type="entry name" value="RIBOSE OPERON REPRESSOR"/>
    <property type="match status" value="1"/>
</dbReference>
<dbReference type="SUPFAM" id="SSF53822">
    <property type="entry name" value="Periplasmic binding protein-like I"/>
    <property type="match status" value="1"/>
</dbReference>
<dbReference type="Pfam" id="PF00356">
    <property type="entry name" value="LacI"/>
    <property type="match status" value="1"/>
</dbReference>
<dbReference type="PANTHER" id="PTHR30146">
    <property type="entry name" value="LACI-RELATED TRANSCRIPTIONAL REPRESSOR"/>
    <property type="match status" value="1"/>
</dbReference>
<dbReference type="HOGENOM" id="CLU_037628_6_1_4"/>
<dbReference type="PROSITE" id="PS50932">
    <property type="entry name" value="HTH_LACI_2"/>
    <property type="match status" value="1"/>
</dbReference>
<proteinExistence type="predicted"/>
<name>I3UHX6_ADVKW</name>
<evidence type="ECO:0000313" key="7">
    <source>
        <dbReference type="Proteomes" id="UP000005267"/>
    </source>
</evidence>
<dbReference type="CDD" id="cd01392">
    <property type="entry name" value="HTH_LacI"/>
    <property type="match status" value="1"/>
</dbReference>
<keyword evidence="3" id="KW-0238">DNA-binding</keyword>
<dbReference type="AlphaFoldDB" id="I3UHX6"/>
<dbReference type="Gene3D" id="3.40.50.2300">
    <property type="match status" value="2"/>
</dbReference>
<dbReference type="Proteomes" id="UP000005267">
    <property type="component" value="Plasmid pWTk445"/>
</dbReference>
<keyword evidence="2" id="KW-0805">Transcription regulation</keyword>
<geneLocation type="plasmid" evidence="6 7">
    <name>pWTk445</name>
</geneLocation>
<dbReference type="GO" id="GO:0003700">
    <property type="term" value="F:DNA-binding transcription factor activity"/>
    <property type="evidence" value="ECO:0007669"/>
    <property type="project" value="TreeGrafter"/>
</dbReference>
<organism evidence="6 7">
    <name type="scientific">Advenella kashmirensis (strain DSM 17095 / LMG 22695 / WT001)</name>
    <name type="common">Tetrathiobacter kashmirensis</name>
    <dbReference type="NCBI Taxonomy" id="1036672"/>
    <lineage>
        <taxon>Bacteria</taxon>
        <taxon>Pseudomonadati</taxon>
        <taxon>Pseudomonadota</taxon>
        <taxon>Betaproteobacteria</taxon>
        <taxon>Burkholderiales</taxon>
        <taxon>Alcaligenaceae</taxon>
    </lineage>
</organism>
<dbReference type="InterPro" id="IPR010982">
    <property type="entry name" value="Lambda_DNA-bd_dom_sf"/>
</dbReference>
<accession>I3UHX6</accession>
<reference evidence="6 7" key="1">
    <citation type="journal article" date="2011" name="J. Bacteriol.">
        <title>Whole-genome shotgun sequencing of the sulfur-oxidizing chemoautotroph Tetrathiobacter kashmirensis.</title>
        <authorList>
            <person name="Ghosh W."/>
            <person name="George A."/>
            <person name="Agarwal A."/>
            <person name="Raj P."/>
            <person name="Alam M."/>
            <person name="Pyne P."/>
            <person name="Das Gupta S.K."/>
        </authorList>
    </citation>
    <scope>NUCLEOTIDE SEQUENCE [LARGE SCALE GENOMIC DNA]</scope>
    <source>
        <strain evidence="6 7">WT001</strain>
        <plasmid evidence="6">pWTk445</plasmid>
    </source>
</reference>
<dbReference type="InterPro" id="IPR046335">
    <property type="entry name" value="LacI/GalR-like_sensor"/>
</dbReference>
<evidence type="ECO:0000313" key="6">
    <source>
        <dbReference type="EMBL" id="AFK64614.1"/>
    </source>
</evidence>